<keyword evidence="4" id="KW-0479">Metal-binding</keyword>
<dbReference type="Gene3D" id="3.30.40.10">
    <property type="entry name" value="Zinc/RING finger domain, C3HC4 (zinc finger)"/>
    <property type="match status" value="1"/>
</dbReference>
<feature type="region of interest" description="Disordered" evidence="9">
    <location>
        <begin position="1140"/>
        <end position="1162"/>
    </location>
</feature>
<dbReference type="SMART" id="SM00233">
    <property type="entry name" value="PH"/>
    <property type="match status" value="2"/>
</dbReference>
<dbReference type="Proteomes" id="UP000887568">
    <property type="component" value="Unplaced"/>
</dbReference>
<dbReference type="CDD" id="cd15743">
    <property type="entry name" value="FYVE_FGD6"/>
    <property type="match status" value="1"/>
</dbReference>
<dbReference type="GO" id="GO:0005085">
    <property type="term" value="F:guanyl-nucleotide exchange factor activity"/>
    <property type="evidence" value="ECO:0007669"/>
    <property type="project" value="UniProtKB-KW"/>
</dbReference>
<feature type="compositionally biased region" description="Acidic residues" evidence="9">
    <location>
        <begin position="682"/>
        <end position="694"/>
    </location>
</feature>
<dbReference type="PROSITE" id="PS50003">
    <property type="entry name" value="PH_DOMAIN"/>
    <property type="match status" value="2"/>
</dbReference>
<name>A0A914B145_PATMI</name>
<evidence type="ECO:0000259" key="12">
    <source>
        <dbReference type="PROSITE" id="PS50178"/>
    </source>
</evidence>
<dbReference type="InterPro" id="IPR000219">
    <property type="entry name" value="DH_dom"/>
</dbReference>
<dbReference type="GeneID" id="119738406"/>
<evidence type="ECO:0000313" key="14">
    <source>
        <dbReference type="Proteomes" id="UP000887568"/>
    </source>
</evidence>
<feature type="region of interest" description="Disordered" evidence="9">
    <location>
        <begin position="1"/>
        <end position="118"/>
    </location>
</feature>
<keyword evidence="6" id="KW-0862">Zinc</keyword>
<feature type="domain" description="DH" evidence="11">
    <location>
        <begin position="723"/>
        <end position="914"/>
    </location>
</feature>
<evidence type="ECO:0000256" key="1">
    <source>
        <dbReference type="ARBA" id="ARBA00004245"/>
    </source>
</evidence>
<proteinExistence type="predicted"/>
<dbReference type="SMART" id="SM00064">
    <property type="entry name" value="FYVE"/>
    <property type="match status" value="1"/>
</dbReference>
<sequence length="1278" mass="141771">MASCNGWLTNHRRRNSLFLGGTGAGLERGTSAPTSPAKKPAIAPKPSSLKSPPLPRKQSHGVNKSPVPTPKPRKLQATQSSPVSVGAGGTGGPSPIKTKTFQAAGSGQRANSEDSGVFDLRDSAELSKTELNIASEVQDSILEEPALADEKLQDVCYEEAPTAGEPDSPDISPKRCPPKPLPRRAPPSPVPPPRRAKSVIDAPILNRALKPKLNRSTDDLSTCPLEEEPEDEANDTNDSDASHSPLKLPESKQDRTTCPISENDRFKLNATPPPIPPHKQGSPSRTPQTNQKALKPARPPPPSKSIPAGPPVRPKPLSKKTPGQESRHPIVGSSRTDGSEASPKIPPRSRRSLITDDMLLVDQTEKRFFPENGFPVEPEPPPRLSSNLPPDDGNGNEAPQLKIPPRKRWSQHSNSSLTAMPYHKVQSSPDPASPRSPEVILHPSGIVGYHSVAPPRPVDGPPKRLAPVPPPPYSTTLQQLRPVPEGSERRKPPPRPPPMRSALPPKPSSLIKSISQEQDTSDNSSDLQDSPQHQESSNTTVQSEDKNPADRTSIISDDDEYVLPDGEYDPTDGPYYENNDFGPVFEPPRSPPHSPSAESSATKRQVPGRQKRVPPPKPKRTPSIQSDISNDGYEDMSKGSFASVALSSIGAEVYSVPRSCEHSMHESGRCQCADYAEQSSGGEDDGSSDEDEDSYEKFDQGVMAEKEDDEDAGVDPEVRKRRKAFLVAQELRDSEKVFVDVLKLINEDFKAAIEEAEKTAGRPIIEKGMLDQILGHLPQLQMLNEDLLADLNSRVNNWSENPRIADIFLKKGPYLKLYNTYIRDFQKLTATLEEACLKSPLFSATLKEFEASPRCRSLSLRQHMLKPIQRIPQYKLLLTEYLKQLDEETQEEDFKDTMAALNIVSEVANHVNESMKQGDNLDKLLQLQQSLVGNHELVRPGRVFIKEGDLLKLSRKVPQTRRFYLLSDILLYTTPFLLTPGQYNYKLHNVLSLAGMRVSKPAQEDYKNEFSIISVQRSFTLASNTPEERDSWITALNKAITEYASKRSSFAMLHPQFAQLLSDGDTTSLGRKAPAWIPDARVTMCMICTCEFTITWRRHHCRACGKVICGNCSSNKLPLLYLANKVARVCDQCYRNLKGDKQSEDTEDGKERGKGKNKRKRSTKLVIRPSALKQVSASEQDTTMSGYLMLRRKKDWKRQWYVLKEKVLYRYKASEDVAALESMPLLGYDIQLLNEPFEGVEPGLILQLCHQSKLCQLRAENKAMAEKWATLMTEATHL</sequence>
<evidence type="ECO:0000256" key="2">
    <source>
        <dbReference type="ARBA" id="ARBA00022490"/>
    </source>
</evidence>
<feature type="compositionally biased region" description="Polar residues" evidence="9">
    <location>
        <begin position="281"/>
        <end position="291"/>
    </location>
</feature>
<dbReference type="InterPro" id="IPR013083">
    <property type="entry name" value="Znf_RING/FYVE/PHD"/>
</dbReference>
<feature type="compositionally biased region" description="Low complexity" evidence="9">
    <location>
        <begin position="595"/>
        <end position="608"/>
    </location>
</feature>
<keyword evidence="7" id="KW-0206">Cytoskeleton</keyword>
<feature type="domain" description="PH" evidence="10">
    <location>
        <begin position="1181"/>
        <end position="1277"/>
    </location>
</feature>
<protein>
    <recommendedName>
        <fullName evidence="15">FYVE, RhoGEF and PH domain-containing protein 6</fullName>
    </recommendedName>
</protein>
<evidence type="ECO:0000259" key="11">
    <source>
        <dbReference type="PROSITE" id="PS50010"/>
    </source>
</evidence>
<accession>A0A914B145</accession>
<dbReference type="PROSITE" id="PS50010">
    <property type="entry name" value="DH_2"/>
    <property type="match status" value="1"/>
</dbReference>
<dbReference type="OMA" id="WITALNK"/>
<dbReference type="SUPFAM" id="SSF57903">
    <property type="entry name" value="FYVE/PHD zinc finger"/>
    <property type="match status" value="1"/>
</dbReference>
<dbReference type="EnsemblMetazoa" id="XM_038213293.1">
    <property type="protein sequence ID" value="XP_038069221.1"/>
    <property type="gene ID" value="LOC119738406"/>
</dbReference>
<reference evidence="13" key="1">
    <citation type="submission" date="2022-11" db="UniProtKB">
        <authorList>
            <consortium name="EnsemblMetazoa"/>
        </authorList>
    </citation>
    <scope>IDENTIFICATION</scope>
</reference>
<dbReference type="GO" id="GO:0005856">
    <property type="term" value="C:cytoskeleton"/>
    <property type="evidence" value="ECO:0007669"/>
    <property type="project" value="UniProtKB-SubCell"/>
</dbReference>
<dbReference type="OrthoDB" id="245697at2759"/>
<dbReference type="CDD" id="cd00160">
    <property type="entry name" value="RhoGEF"/>
    <property type="match status" value="1"/>
</dbReference>
<dbReference type="PANTHER" id="PTHR12673:SF267">
    <property type="entry name" value="PROTEIN CBG10230"/>
    <property type="match status" value="1"/>
</dbReference>
<dbReference type="Gene3D" id="1.20.900.10">
    <property type="entry name" value="Dbl homology (DH) domain"/>
    <property type="match status" value="1"/>
</dbReference>
<keyword evidence="14" id="KW-1185">Reference proteome</keyword>
<feature type="compositionally biased region" description="Basic and acidic residues" evidence="9">
    <location>
        <begin position="1140"/>
        <end position="1154"/>
    </location>
</feature>
<feature type="compositionally biased region" description="Pro residues" evidence="9">
    <location>
        <begin position="178"/>
        <end position="193"/>
    </location>
</feature>
<dbReference type="AlphaFoldDB" id="A0A914B145"/>
<dbReference type="GO" id="GO:0008270">
    <property type="term" value="F:zinc ion binding"/>
    <property type="evidence" value="ECO:0007669"/>
    <property type="project" value="UniProtKB-KW"/>
</dbReference>
<feature type="compositionally biased region" description="Acidic residues" evidence="9">
    <location>
        <begin position="556"/>
        <end position="570"/>
    </location>
</feature>
<dbReference type="Pfam" id="PF00169">
    <property type="entry name" value="PH"/>
    <property type="match status" value="1"/>
</dbReference>
<dbReference type="PROSITE" id="PS50178">
    <property type="entry name" value="ZF_FYVE"/>
    <property type="match status" value="1"/>
</dbReference>
<dbReference type="SUPFAM" id="SSF50729">
    <property type="entry name" value="PH domain-like"/>
    <property type="match status" value="2"/>
</dbReference>
<dbReference type="InterPro" id="IPR011993">
    <property type="entry name" value="PH-like_dom_sf"/>
</dbReference>
<feature type="compositionally biased region" description="Low complexity" evidence="9">
    <location>
        <begin position="30"/>
        <end position="51"/>
    </location>
</feature>
<dbReference type="InterPro" id="IPR001849">
    <property type="entry name" value="PH_domain"/>
</dbReference>
<evidence type="ECO:0000256" key="7">
    <source>
        <dbReference type="ARBA" id="ARBA00023212"/>
    </source>
</evidence>
<keyword evidence="5 8" id="KW-0863">Zinc-finger</keyword>
<dbReference type="GO" id="GO:0005737">
    <property type="term" value="C:cytoplasm"/>
    <property type="evidence" value="ECO:0007669"/>
    <property type="project" value="TreeGrafter"/>
</dbReference>
<feature type="compositionally biased region" description="Polar residues" evidence="9">
    <location>
        <begin position="516"/>
        <end position="542"/>
    </location>
</feature>
<evidence type="ECO:0000256" key="9">
    <source>
        <dbReference type="SAM" id="MobiDB-lite"/>
    </source>
</evidence>
<feature type="compositionally biased region" description="Polar residues" evidence="9">
    <location>
        <begin position="97"/>
        <end position="114"/>
    </location>
</feature>
<dbReference type="InterPro" id="IPR017455">
    <property type="entry name" value="Znf_FYVE-rel"/>
</dbReference>
<feature type="domain" description="FYVE-type" evidence="12">
    <location>
        <begin position="1079"/>
        <end position="1138"/>
    </location>
</feature>
<feature type="compositionally biased region" description="Pro residues" evidence="9">
    <location>
        <begin position="585"/>
        <end position="594"/>
    </location>
</feature>
<feature type="region of interest" description="Disordered" evidence="9">
    <location>
        <begin position="152"/>
        <end position="637"/>
    </location>
</feature>
<evidence type="ECO:0000256" key="3">
    <source>
        <dbReference type="ARBA" id="ARBA00022658"/>
    </source>
</evidence>
<evidence type="ECO:0000259" key="10">
    <source>
        <dbReference type="PROSITE" id="PS50003"/>
    </source>
</evidence>
<dbReference type="InterPro" id="IPR051092">
    <property type="entry name" value="FYVE_RhoGEF_PH"/>
</dbReference>
<evidence type="ECO:0000256" key="6">
    <source>
        <dbReference type="ARBA" id="ARBA00022833"/>
    </source>
</evidence>
<feature type="compositionally biased region" description="Pro residues" evidence="9">
    <location>
        <begin position="297"/>
        <end position="314"/>
    </location>
</feature>
<evidence type="ECO:0000256" key="5">
    <source>
        <dbReference type="ARBA" id="ARBA00022771"/>
    </source>
</evidence>
<feature type="compositionally biased region" description="Pro residues" evidence="9">
    <location>
        <begin position="494"/>
        <end position="507"/>
    </location>
</feature>
<feature type="domain" description="PH" evidence="10">
    <location>
        <begin position="943"/>
        <end position="1041"/>
    </location>
</feature>
<feature type="region of interest" description="Disordered" evidence="9">
    <location>
        <begin position="676"/>
        <end position="716"/>
    </location>
</feature>
<dbReference type="SUPFAM" id="SSF48065">
    <property type="entry name" value="DBL homology domain (DH-domain)"/>
    <property type="match status" value="1"/>
</dbReference>
<feature type="compositionally biased region" description="Basic residues" evidence="9">
    <location>
        <begin position="609"/>
        <end position="620"/>
    </location>
</feature>
<dbReference type="InterPro" id="IPR011011">
    <property type="entry name" value="Znf_FYVE_PHD"/>
</dbReference>
<dbReference type="RefSeq" id="XP_038069221.1">
    <property type="nucleotide sequence ID" value="XM_038213293.1"/>
</dbReference>
<dbReference type="Pfam" id="PF00621">
    <property type="entry name" value="RhoGEF"/>
    <property type="match status" value="1"/>
</dbReference>
<evidence type="ECO:0000256" key="4">
    <source>
        <dbReference type="ARBA" id="ARBA00022723"/>
    </source>
</evidence>
<organism evidence="13 14">
    <name type="scientific">Patiria miniata</name>
    <name type="common">Bat star</name>
    <name type="synonym">Asterina miniata</name>
    <dbReference type="NCBI Taxonomy" id="46514"/>
    <lineage>
        <taxon>Eukaryota</taxon>
        <taxon>Metazoa</taxon>
        <taxon>Echinodermata</taxon>
        <taxon>Eleutherozoa</taxon>
        <taxon>Asterozoa</taxon>
        <taxon>Asteroidea</taxon>
        <taxon>Valvatacea</taxon>
        <taxon>Valvatida</taxon>
        <taxon>Asterinidae</taxon>
        <taxon>Patiria</taxon>
    </lineage>
</organism>
<dbReference type="SMART" id="SM00325">
    <property type="entry name" value="RhoGEF"/>
    <property type="match status" value="1"/>
</dbReference>
<evidence type="ECO:0000313" key="13">
    <source>
        <dbReference type="EnsemblMetazoa" id="XP_038069221.1"/>
    </source>
</evidence>
<comment type="subcellular location">
    <subcellularLocation>
        <location evidence="1">Cytoplasm</location>
        <location evidence="1">Cytoskeleton</location>
    </subcellularLocation>
</comment>
<dbReference type="Pfam" id="PF01363">
    <property type="entry name" value="FYVE"/>
    <property type="match status" value="1"/>
</dbReference>
<dbReference type="Gene3D" id="2.30.29.30">
    <property type="entry name" value="Pleckstrin-homology domain (PH domain)/Phosphotyrosine-binding domain (PTB)"/>
    <property type="match status" value="2"/>
</dbReference>
<dbReference type="PANTHER" id="PTHR12673">
    <property type="entry name" value="FACIOGENITAL DYSPLASIA PROTEIN"/>
    <property type="match status" value="1"/>
</dbReference>
<evidence type="ECO:0000256" key="8">
    <source>
        <dbReference type="PROSITE-ProRule" id="PRU00091"/>
    </source>
</evidence>
<dbReference type="InterPro" id="IPR035899">
    <property type="entry name" value="DBL_dom_sf"/>
</dbReference>
<dbReference type="InterPro" id="IPR000306">
    <property type="entry name" value="Znf_FYVE"/>
</dbReference>
<keyword evidence="2" id="KW-0963">Cytoplasm</keyword>
<evidence type="ECO:0008006" key="15">
    <source>
        <dbReference type="Google" id="ProtNLM"/>
    </source>
</evidence>
<keyword evidence="3" id="KW-0344">Guanine-nucleotide releasing factor</keyword>
<feature type="compositionally biased region" description="Acidic residues" evidence="9">
    <location>
        <begin position="225"/>
        <end position="238"/>
    </location>
</feature>